<protein>
    <submittedName>
        <fullName evidence="1">Uncharacterized protein</fullName>
    </submittedName>
</protein>
<gene>
    <name evidence="1" type="ORF">ACHAW5_005645</name>
</gene>
<dbReference type="EMBL" id="JALLAZ020001714">
    <property type="protein sequence ID" value="KAL3767085.1"/>
    <property type="molecule type" value="Genomic_DNA"/>
</dbReference>
<comment type="caution">
    <text evidence="1">The sequence shown here is derived from an EMBL/GenBank/DDBJ whole genome shotgun (WGS) entry which is preliminary data.</text>
</comment>
<dbReference type="AlphaFoldDB" id="A0ABD3N2Z6"/>
<accession>A0ABD3N2Z6</accession>
<evidence type="ECO:0000313" key="2">
    <source>
        <dbReference type="Proteomes" id="UP001530315"/>
    </source>
</evidence>
<evidence type="ECO:0000313" key="1">
    <source>
        <dbReference type="EMBL" id="KAL3767085.1"/>
    </source>
</evidence>
<dbReference type="Proteomes" id="UP001530315">
    <property type="component" value="Unassembled WGS sequence"/>
</dbReference>
<sequence length="164" mass="18171">MSLEKIEYTDLSYVIYRNLLDVSRVGIVVQSFHDREEEQRSLIDHTLLANKLLYGEPKDGDHGKASILDLCKLHALLTRFVGWVAQSKTEVSRDSLLALHPQAAQDFDDGGKTDGSGPICGRDFAQSSVQQGRDTVGAVQQGVHAQRRGYLLVEQLAQRPPRSG</sequence>
<keyword evidence="2" id="KW-1185">Reference proteome</keyword>
<organism evidence="1 2">
    <name type="scientific">Stephanodiscus triporus</name>
    <dbReference type="NCBI Taxonomy" id="2934178"/>
    <lineage>
        <taxon>Eukaryota</taxon>
        <taxon>Sar</taxon>
        <taxon>Stramenopiles</taxon>
        <taxon>Ochrophyta</taxon>
        <taxon>Bacillariophyta</taxon>
        <taxon>Coscinodiscophyceae</taxon>
        <taxon>Thalassiosirophycidae</taxon>
        <taxon>Stephanodiscales</taxon>
        <taxon>Stephanodiscaceae</taxon>
        <taxon>Stephanodiscus</taxon>
    </lineage>
</organism>
<name>A0ABD3N2Z6_9STRA</name>
<proteinExistence type="predicted"/>
<reference evidence="1 2" key="1">
    <citation type="submission" date="2024-10" db="EMBL/GenBank/DDBJ databases">
        <title>Updated reference genomes for cyclostephanoid diatoms.</title>
        <authorList>
            <person name="Roberts W.R."/>
            <person name="Alverson A.J."/>
        </authorList>
    </citation>
    <scope>NUCLEOTIDE SEQUENCE [LARGE SCALE GENOMIC DNA]</scope>
    <source>
        <strain evidence="1 2">AJA276-08</strain>
    </source>
</reference>